<dbReference type="Pfam" id="PF01476">
    <property type="entry name" value="LysM"/>
    <property type="match status" value="2"/>
</dbReference>
<dbReference type="InterPro" id="IPR018392">
    <property type="entry name" value="LysM"/>
</dbReference>
<accession>A0A0G0PU63</accession>
<keyword evidence="1" id="KW-0472">Membrane</keyword>
<reference evidence="3 4" key="1">
    <citation type="journal article" date="2015" name="Nature">
        <title>rRNA introns, odd ribosomes, and small enigmatic genomes across a large radiation of phyla.</title>
        <authorList>
            <person name="Brown C.T."/>
            <person name="Hug L.A."/>
            <person name="Thomas B.C."/>
            <person name="Sharon I."/>
            <person name="Castelle C.J."/>
            <person name="Singh A."/>
            <person name="Wilkins M.J."/>
            <person name="Williams K.H."/>
            <person name="Banfield J.F."/>
        </authorList>
    </citation>
    <scope>NUCLEOTIDE SEQUENCE [LARGE SCALE GENOMIC DNA]</scope>
</reference>
<feature type="transmembrane region" description="Helical" evidence="1">
    <location>
        <begin position="15"/>
        <end position="36"/>
    </location>
</feature>
<dbReference type="AlphaFoldDB" id="A0A0G0PU63"/>
<dbReference type="PANTHER" id="PTHR34700">
    <property type="entry name" value="POTASSIUM BINDING PROTEIN KBP"/>
    <property type="match status" value="1"/>
</dbReference>
<dbReference type="PROSITE" id="PS51782">
    <property type="entry name" value="LYSM"/>
    <property type="match status" value="2"/>
</dbReference>
<dbReference type="SMART" id="SM00257">
    <property type="entry name" value="LysM"/>
    <property type="match status" value="2"/>
</dbReference>
<name>A0A0G0PU63_9BACT</name>
<keyword evidence="1" id="KW-0812">Transmembrane</keyword>
<dbReference type="Proteomes" id="UP000034539">
    <property type="component" value="Unassembled WGS sequence"/>
</dbReference>
<evidence type="ECO:0000313" key="3">
    <source>
        <dbReference type="EMBL" id="KKR31468.1"/>
    </source>
</evidence>
<dbReference type="InterPro" id="IPR036779">
    <property type="entry name" value="LysM_dom_sf"/>
</dbReference>
<organism evidence="3 4">
    <name type="scientific">Candidatus Gottesmanbacteria bacterium GW2011_GWC2_39_8</name>
    <dbReference type="NCBI Taxonomy" id="1618450"/>
    <lineage>
        <taxon>Bacteria</taxon>
        <taxon>Candidatus Gottesmaniibacteriota</taxon>
    </lineage>
</organism>
<dbReference type="Gene3D" id="3.10.350.10">
    <property type="entry name" value="LysM domain"/>
    <property type="match status" value="2"/>
</dbReference>
<dbReference type="PANTHER" id="PTHR34700:SF4">
    <property type="entry name" value="PHAGE-LIKE ELEMENT PBSX PROTEIN XKDP"/>
    <property type="match status" value="1"/>
</dbReference>
<dbReference type="InterPro" id="IPR052196">
    <property type="entry name" value="Bact_Kbp"/>
</dbReference>
<comment type="caution">
    <text evidence="3">The sequence shown here is derived from an EMBL/GenBank/DDBJ whole genome shotgun (WGS) entry which is preliminary data.</text>
</comment>
<protein>
    <submittedName>
        <fullName evidence="3">LysM domain protein</fullName>
    </submittedName>
</protein>
<keyword evidence="1" id="KW-1133">Transmembrane helix</keyword>
<dbReference type="CDD" id="cd00118">
    <property type="entry name" value="LysM"/>
    <property type="match status" value="2"/>
</dbReference>
<gene>
    <name evidence="3" type="ORF">UT63_C0069G0006</name>
</gene>
<feature type="domain" description="LysM" evidence="2">
    <location>
        <begin position="140"/>
        <end position="187"/>
    </location>
</feature>
<proteinExistence type="predicted"/>
<feature type="domain" description="LysM" evidence="2">
    <location>
        <begin position="69"/>
        <end position="116"/>
    </location>
</feature>
<evidence type="ECO:0000259" key="2">
    <source>
        <dbReference type="PROSITE" id="PS51782"/>
    </source>
</evidence>
<evidence type="ECO:0000256" key="1">
    <source>
        <dbReference type="SAM" id="Phobius"/>
    </source>
</evidence>
<dbReference type="SUPFAM" id="SSF54106">
    <property type="entry name" value="LysM domain"/>
    <property type="match status" value="2"/>
</dbReference>
<dbReference type="EMBL" id="LBXN01000069">
    <property type="protein sequence ID" value="KKR31468.1"/>
    <property type="molecule type" value="Genomic_DNA"/>
</dbReference>
<sequence>MWKNISSSLKSTESYISMALGIIVVVLVGMLAFNFLGPKTDKGKVSEQAAKTENQSERKEAVLVNVVPTIHKVKRGETLWMIAERYYHSGYNWITIAKANNLSDPGIIHSDLELKIPDADVIIPAPEEEITEKPAVIEPQSYTVVKGDTLWKIAVKSYGDGFAWTRIAKANNLSDPGLIHPGNVLTLPR</sequence>
<evidence type="ECO:0000313" key="4">
    <source>
        <dbReference type="Proteomes" id="UP000034539"/>
    </source>
</evidence>